<name>A0A2Z7AL96_9LAMI</name>
<keyword evidence="4" id="KW-1185">Reference proteome</keyword>
<sequence length="1094" mass="121355">MAASFFNNAIHIDFDSVLAMDEPGMVSMFQGLVDSGLQGFLGCSAVVYEAALVEFFANGRVRDGLVVSSVDGVSVEISEELFAESFELPVEGLEELSEMPKDAIFDARSLVSMTGEQINLSGKKNQMKMPYRLLCDIVVKAISVKAGSFNAITVEKFSLMTAVVCGVKMNWAKYLFGILKKMFAAKTKQAKGFAIQISALLATFPSVELGEASEFPASKVLTKKTVLRFISINKDGAEEVSGAATKKKICPSASSSPINLSAMASALINNTIQVYFASVLEMEHEGMVSMFEAVLASGLSGFLGCSSSIYEAALVEFFQNASVRDGMVVSTVQGKPIAISEEQFAETFGLPLAGLTDLHEVSQDLVFEARSASHMMALSFDSMNHERFLMMSAIYGGVPVNWGRLLFNTFKDMVTPAMRQARGYVVQICVLLNNASDLELGESKEFPPLKILTAKTVCTYIAKNKNIYVDEDEPAVEKPAEKKKPVSEKRPAPTIDTPVVRKRTTWKATPAATSLALVTVAQEAIPIQMASAVTPPSPRRKVHKRWLQLPAGSDDEIVEKEPAVESVVEKQRENMTADEVDKIIDIVITETTQMEIDMEEPSLARSDDIIVEITVRVDAQLANLWRFLKEPLRSGEDDDMSRFKQPIKIIEPTATEQDKEIEPVATDGLSMAKNVVKMTDSEDTKPLSKVLELTEKSKSDEESMPIEDILEQIPEGMMLPSKGDRYKASLPQIDISDKGKAPLVEQGDIKGHPAREMFSLICADIDFPVQLREKVIADVVSFFHSFSLSKLAVLDPVTDIIVKEKQILAWIEIDSLETAVRMREYIVAKYRDMILRKILSLCWIRTKTLVDGSWVIQEGNDFWKRLPKLVLSLEWQIPAQRQFDDTLARIIGSHNFCRDIVAAGTVVDVAVDPADFVGIFRIGLDVQLILSDSSYSSSSSQPDPISPNDGLSQRHLDTALISPNPSISTKSRMLFTIEDTPLGVDQIMLPSAVTPQYFNEPLEQLRASVNQKQTERVQKRDEAEKLKDVLLLHIRSVEQWFTKISHRGNDSHSKPTCKSSQGSIIKSRQRQLKDGRQRQKLFQKTCKMPIIKRR</sequence>
<evidence type="ECO:0008006" key="5">
    <source>
        <dbReference type="Google" id="ProtNLM"/>
    </source>
</evidence>
<evidence type="ECO:0000313" key="3">
    <source>
        <dbReference type="EMBL" id="KZV19971.1"/>
    </source>
</evidence>
<reference evidence="3 4" key="1">
    <citation type="journal article" date="2015" name="Proc. Natl. Acad. Sci. U.S.A.">
        <title>The resurrection genome of Boea hygrometrica: A blueprint for survival of dehydration.</title>
        <authorList>
            <person name="Xiao L."/>
            <person name="Yang G."/>
            <person name="Zhang L."/>
            <person name="Yang X."/>
            <person name="Zhao S."/>
            <person name="Ji Z."/>
            <person name="Zhou Q."/>
            <person name="Hu M."/>
            <person name="Wang Y."/>
            <person name="Chen M."/>
            <person name="Xu Y."/>
            <person name="Jin H."/>
            <person name="Xiao X."/>
            <person name="Hu G."/>
            <person name="Bao F."/>
            <person name="Hu Y."/>
            <person name="Wan P."/>
            <person name="Li L."/>
            <person name="Deng X."/>
            <person name="Kuang T."/>
            <person name="Xiang C."/>
            <person name="Zhu J.K."/>
            <person name="Oliver M.J."/>
            <person name="He Y."/>
        </authorList>
    </citation>
    <scope>NUCLEOTIDE SEQUENCE [LARGE SCALE GENOMIC DNA]</scope>
    <source>
        <strain evidence="4">cv. XS01</strain>
    </source>
</reference>
<feature type="region of interest" description="Disordered" evidence="2">
    <location>
        <begin position="474"/>
        <end position="493"/>
    </location>
</feature>
<dbReference type="Proteomes" id="UP000250235">
    <property type="component" value="Unassembled WGS sequence"/>
</dbReference>
<dbReference type="EMBL" id="KV016240">
    <property type="protein sequence ID" value="KZV19971.1"/>
    <property type="molecule type" value="Genomic_DNA"/>
</dbReference>
<gene>
    <name evidence="3" type="ORF">F511_19956</name>
</gene>
<evidence type="ECO:0000313" key="4">
    <source>
        <dbReference type="Proteomes" id="UP000250235"/>
    </source>
</evidence>
<evidence type="ECO:0000256" key="2">
    <source>
        <dbReference type="SAM" id="MobiDB-lite"/>
    </source>
</evidence>
<dbReference type="AlphaFoldDB" id="A0A2Z7AL96"/>
<evidence type="ECO:0000256" key="1">
    <source>
        <dbReference type="SAM" id="Coils"/>
    </source>
</evidence>
<feature type="compositionally biased region" description="Basic and acidic residues" evidence="2">
    <location>
        <begin position="475"/>
        <end position="491"/>
    </location>
</feature>
<feature type="region of interest" description="Disordered" evidence="2">
    <location>
        <begin position="1046"/>
        <end position="1076"/>
    </location>
</feature>
<accession>A0A2Z7AL96</accession>
<organism evidence="3 4">
    <name type="scientific">Dorcoceras hygrometricum</name>
    <dbReference type="NCBI Taxonomy" id="472368"/>
    <lineage>
        <taxon>Eukaryota</taxon>
        <taxon>Viridiplantae</taxon>
        <taxon>Streptophyta</taxon>
        <taxon>Embryophyta</taxon>
        <taxon>Tracheophyta</taxon>
        <taxon>Spermatophyta</taxon>
        <taxon>Magnoliopsida</taxon>
        <taxon>eudicotyledons</taxon>
        <taxon>Gunneridae</taxon>
        <taxon>Pentapetalae</taxon>
        <taxon>asterids</taxon>
        <taxon>lamiids</taxon>
        <taxon>Lamiales</taxon>
        <taxon>Gesneriaceae</taxon>
        <taxon>Didymocarpoideae</taxon>
        <taxon>Trichosporeae</taxon>
        <taxon>Loxocarpinae</taxon>
        <taxon>Dorcoceras</taxon>
    </lineage>
</organism>
<feature type="coiled-coil region" evidence="1">
    <location>
        <begin position="1002"/>
        <end position="1029"/>
    </location>
</feature>
<dbReference type="OrthoDB" id="1741306at2759"/>
<feature type="compositionally biased region" description="Polar residues" evidence="2">
    <location>
        <begin position="1054"/>
        <end position="1066"/>
    </location>
</feature>
<protein>
    <recommendedName>
        <fullName evidence="5">Dystroglycan-like</fullName>
    </recommendedName>
</protein>
<proteinExistence type="predicted"/>
<keyword evidence="1" id="KW-0175">Coiled coil</keyword>